<dbReference type="EMBL" id="NLFK01000003">
    <property type="protein sequence ID" value="OZN25337.1"/>
    <property type="molecule type" value="Genomic_DNA"/>
</dbReference>
<dbReference type="EMBL" id="UFSB01000001">
    <property type="protein sequence ID" value="SUU35727.1"/>
    <property type="molecule type" value="Genomic_DNA"/>
</dbReference>
<reference evidence="1 3" key="1">
    <citation type="submission" date="2017-07" db="EMBL/GenBank/DDBJ databases">
        <title>Virulence factors identified in Actinobacillus seminis.</title>
        <authorList>
            <person name="Negrete-Abascal E."/>
            <person name="Vaca-Pacheco S."/>
            <person name="Montes-Garcia F."/>
            <person name="Leyto-Gil A.M."/>
            <person name="Fragoso-Garcia E."/>
            <person name="Carvente-Garcia R."/>
            <person name="Perez-Agueros S."/>
            <person name="Castelan-Sanchez H.G."/>
            <person name="Garcia-Molina A."/>
            <person name="Villamar T.E."/>
            <person name="Vazquez-Cruz C."/>
        </authorList>
    </citation>
    <scope>NUCLEOTIDE SEQUENCE [LARGE SCALE GENOMIC DNA]</scope>
    <source>
        <strain evidence="1 3">ATCC 15768</strain>
    </source>
</reference>
<dbReference type="InParanoid" id="A0A263HF92"/>
<evidence type="ECO:0000313" key="1">
    <source>
        <dbReference type="EMBL" id="OZN25337.1"/>
    </source>
</evidence>
<dbReference type="RefSeq" id="WP_094946010.1">
    <property type="nucleotide sequence ID" value="NZ_NLFK01000003.1"/>
</dbReference>
<name>A0A263HF92_9PAST</name>
<evidence type="ECO:0000313" key="4">
    <source>
        <dbReference type="Proteomes" id="UP000254507"/>
    </source>
</evidence>
<proteinExistence type="predicted"/>
<organism evidence="2 4">
    <name type="scientific">Actinobacillus seminis</name>
    <dbReference type="NCBI Taxonomy" id="722"/>
    <lineage>
        <taxon>Bacteria</taxon>
        <taxon>Pseudomonadati</taxon>
        <taxon>Pseudomonadota</taxon>
        <taxon>Gammaproteobacteria</taxon>
        <taxon>Pasteurellales</taxon>
        <taxon>Pasteurellaceae</taxon>
        <taxon>Actinobacillus</taxon>
    </lineage>
</organism>
<dbReference type="Proteomes" id="UP000254507">
    <property type="component" value="Unassembled WGS sequence"/>
</dbReference>
<sequence length="85" mass="10479">MLYFIVIYFGLLSNYAKFTPNIRWNKWLHSENVETNEELKYIRMELESQQHLQRKQRLLAGLYRLNLKLMPENKNREAMRLFSEK</sequence>
<evidence type="ECO:0000313" key="2">
    <source>
        <dbReference type="EMBL" id="SUU35727.1"/>
    </source>
</evidence>
<dbReference type="AlphaFoldDB" id="A0A263HF92"/>
<protein>
    <submittedName>
        <fullName evidence="2">Uncharacterized protein</fullName>
    </submittedName>
</protein>
<dbReference type="Proteomes" id="UP000215738">
    <property type="component" value="Unassembled WGS sequence"/>
</dbReference>
<keyword evidence="3" id="KW-1185">Reference proteome</keyword>
<gene>
    <name evidence="1" type="ORF">CFY87_04175</name>
    <name evidence="2" type="ORF">NCTC10851_00971</name>
</gene>
<accession>A0A263HF92</accession>
<evidence type="ECO:0000313" key="3">
    <source>
        <dbReference type="Proteomes" id="UP000215738"/>
    </source>
</evidence>
<reference evidence="2 4" key="2">
    <citation type="submission" date="2018-06" db="EMBL/GenBank/DDBJ databases">
        <authorList>
            <consortium name="Pathogen Informatics"/>
            <person name="Doyle S."/>
        </authorList>
    </citation>
    <scope>NUCLEOTIDE SEQUENCE [LARGE SCALE GENOMIC DNA]</scope>
    <source>
        <strain evidence="2 4">NCTC10851</strain>
    </source>
</reference>